<comment type="similarity">
    <text evidence="4 12">Belongs to the purine nucleoside phosphorylase YfiH/LACC1 family.</text>
</comment>
<accession>A0A1G5KS85</accession>
<comment type="function">
    <text evidence="3">Purine nucleoside enzyme that catalyzes the phosphorolysis of adenosine and inosine nucleosides, yielding D-ribose 1-phosphate and the respective free bases, adenine and hypoxanthine. Also catalyzes the phosphorolysis of S-methyl-5'-thioadenosine into adenine and S-methyl-5-thio-alpha-D-ribose 1-phosphate. Also has adenosine deaminase activity.</text>
</comment>
<evidence type="ECO:0000256" key="5">
    <source>
        <dbReference type="ARBA" id="ARBA00022679"/>
    </source>
</evidence>
<dbReference type="SUPFAM" id="SSF64438">
    <property type="entry name" value="CNF1/YfiH-like putative cysteine hydrolases"/>
    <property type="match status" value="1"/>
</dbReference>
<evidence type="ECO:0000256" key="3">
    <source>
        <dbReference type="ARBA" id="ARBA00003215"/>
    </source>
</evidence>
<comment type="cofactor">
    <cofactor evidence="2">
        <name>Zn(2+)</name>
        <dbReference type="ChEBI" id="CHEBI:29105"/>
    </cofactor>
</comment>
<dbReference type="Gene3D" id="3.60.140.10">
    <property type="entry name" value="CNF1/YfiH-like putative cysteine hydrolases"/>
    <property type="match status" value="1"/>
</dbReference>
<dbReference type="Pfam" id="PF02578">
    <property type="entry name" value="Cu-oxidase_4"/>
    <property type="match status" value="1"/>
</dbReference>
<dbReference type="InterPro" id="IPR038371">
    <property type="entry name" value="Cu_polyphenol_OxRdtase_sf"/>
</dbReference>
<dbReference type="InterPro" id="IPR011324">
    <property type="entry name" value="Cytotoxic_necrot_fac-like_cat"/>
</dbReference>
<sequence length="299" mass="33671">MEPFVLNKNVMKDIEEKTYHGDQDPLLLYIEPWKRLFERLTVGFTTRHGGVGQEPYATLNCAYHVGDDAEAVLRNRRLLTDKLAFPLEAWTCGEQVHGKAVAVITAKDRGRGLLDRQSALQDTDGLVTNVPGILLTSFYADCVPLYFYDPVNQAVGLAHAGWKGTVAGIAVSMVETMEREYGSRREDIRAAIGPSIGDCCYEVDEAVMRHVRVWLDEPQGNDEYKHSASKRIYTPVANGKTMLNLKECNRHIMMKAGILPDHIECTTWCTSCHPELFFSYRKENGVTGRMASWIGLEER</sequence>
<evidence type="ECO:0000256" key="2">
    <source>
        <dbReference type="ARBA" id="ARBA00001947"/>
    </source>
</evidence>
<dbReference type="Proteomes" id="UP000198538">
    <property type="component" value="Unassembled WGS sequence"/>
</dbReference>
<evidence type="ECO:0000313" key="13">
    <source>
        <dbReference type="EMBL" id="SCZ02960.1"/>
    </source>
</evidence>
<evidence type="ECO:0000256" key="8">
    <source>
        <dbReference type="ARBA" id="ARBA00022833"/>
    </source>
</evidence>
<proteinExistence type="inferred from homology"/>
<dbReference type="AlphaFoldDB" id="A0A1G5KS85"/>
<comment type="catalytic activity">
    <reaction evidence="10">
        <text>adenosine + phosphate = alpha-D-ribose 1-phosphate + adenine</text>
        <dbReference type="Rhea" id="RHEA:27642"/>
        <dbReference type="ChEBI" id="CHEBI:16335"/>
        <dbReference type="ChEBI" id="CHEBI:16708"/>
        <dbReference type="ChEBI" id="CHEBI:43474"/>
        <dbReference type="ChEBI" id="CHEBI:57720"/>
        <dbReference type="EC" id="2.4.2.1"/>
    </reaction>
    <physiologicalReaction direction="left-to-right" evidence="10">
        <dbReference type="Rhea" id="RHEA:27643"/>
    </physiologicalReaction>
</comment>
<evidence type="ECO:0000256" key="1">
    <source>
        <dbReference type="ARBA" id="ARBA00000553"/>
    </source>
</evidence>
<comment type="catalytic activity">
    <reaction evidence="9">
        <text>adenosine + H2O + H(+) = inosine + NH4(+)</text>
        <dbReference type="Rhea" id="RHEA:24408"/>
        <dbReference type="ChEBI" id="CHEBI:15377"/>
        <dbReference type="ChEBI" id="CHEBI:15378"/>
        <dbReference type="ChEBI" id="CHEBI:16335"/>
        <dbReference type="ChEBI" id="CHEBI:17596"/>
        <dbReference type="ChEBI" id="CHEBI:28938"/>
        <dbReference type="EC" id="3.5.4.4"/>
    </reaction>
    <physiologicalReaction direction="left-to-right" evidence="9">
        <dbReference type="Rhea" id="RHEA:24409"/>
    </physiologicalReaction>
</comment>
<dbReference type="NCBIfam" id="TIGR00726">
    <property type="entry name" value="peptidoglycan editing factor PgeF"/>
    <property type="match status" value="1"/>
</dbReference>
<comment type="catalytic activity">
    <reaction evidence="11">
        <text>S-methyl-5'-thioadenosine + phosphate = 5-(methylsulfanyl)-alpha-D-ribose 1-phosphate + adenine</text>
        <dbReference type="Rhea" id="RHEA:11852"/>
        <dbReference type="ChEBI" id="CHEBI:16708"/>
        <dbReference type="ChEBI" id="CHEBI:17509"/>
        <dbReference type="ChEBI" id="CHEBI:43474"/>
        <dbReference type="ChEBI" id="CHEBI:58533"/>
        <dbReference type="EC" id="2.4.2.28"/>
    </reaction>
    <physiologicalReaction direction="left-to-right" evidence="11">
        <dbReference type="Rhea" id="RHEA:11853"/>
    </physiologicalReaction>
</comment>
<dbReference type="GO" id="GO:0017061">
    <property type="term" value="F:S-methyl-5-thioadenosine phosphorylase activity"/>
    <property type="evidence" value="ECO:0007669"/>
    <property type="project" value="UniProtKB-EC"/>
</dbReference>
<evidence type="ECO:0000256" key="4">
    <source>
        <dbReference type="ARBA" id="ARBA00007353"/>
    </source>
</evidence>
<evidence type="ECO:0000256" key="11">
    <source>
        <dbReference type="ARBA" id="ARBA00049893"/>
    </source>
</evidence>
<name>A0A1G5KS85_9BACL</name>
<comment type="catalytic activity">
    <reaction evidence="1">
        <text>inosine + phosphate = alpha-D-ribose 1-phosphate + hypoxanthine</text>
        <dbReference type="Rhea" id="RHEA:27646"/>
        <dbReference type="ChEBI" id="CHEBI:17368"/>
        <dbReference type="ChEBI" id="CHEBI:17596"/>
        <dbReference type="ChEBI" id="CHEBI:43474"/>
        <dbReference type="ChEBI" id="CHEBI:57720"/>
        <dbReference type="EC" id="2.4.2.1"/>
    </reaction>
    <physiologicalReaction direction="left-to-right" evidence="1">
        <dbReference type="Rhea" id="RHEA:27647"/>
    </physiologicalReaction>
</comment>
<dbReference type="GO" id="GO:0016787">
    <property type="term" value="F:hydrolase activity"/>
    <property type="evidence" value="ECO:0007669"/>
    <property type="project" value="UniProtKB-KW"/>
</dbReference>
<gene>
    <name evidence="13" type="ORF">SAMN05720606_116146</name>
</gene>
<dbReference type="CDD" id="cd16833">
    <property type="entry name" value="YfiH"/>
    <property type="match status" value="1"/>
</dbReference>
<dbReference type="PANTHER" id="PTHR30616:SF2">
    <property type="entry name" value="PURINE NUCLEOSIDE PHOSPHORYLASE LACC1"/>
    <property type="match status" value="1"/>
</dbReference>
<protein>
    <recommendedName>
        <fullName evidence="12">Purine nucleoside phosphorylase</fullName>
    </recommendedName>
</protein>
<organism evidence="13 14">
    <name type="scientific">Paenibacillus polysaccharolyticus</name>
    <dbReference type="NCBI Taxonomy" id="582692"/>
    <lineage>
        <taxon>Bacteria</taxon>
        <taxon>Bacillati</taxon>
        <taxon>Bacillota</taxon>
        <taxon>Bacilli</taxon>
        <taxon>Bacillales</taxon>
        <taxon>Paenibacillaceae</taxon>
        <taxon>Paenibacillus</taxon>
    </lineage>
</organism>
<keyword evidence="5" id="KW-0808">Transferase</keyword>
<dbReference type="GO" id="GO:0005507">
    <property type="term" value="F:copper ion binding"/>
    <property type="evidence" value="ECO:0007669"/>
    <property type="project" value="TreeGrafter"/>
</dbReference>
<keyword evidence="14" id="KW-1185">Reference proteome</keyword>
<dbReference type="InterPro" id="IPR003730">
    <property type="entry name" value="Cu_polyphenol_OxRdtase"/>
</dbReference>
<dbReference type="PANTHER" id="PTHR30616">
    <property type="entry name" value="UNCHARACTERIZED PROTEIN YFIH"/>
    <property type="match status" value="1"/>
</dbReference>
<evidence type="ECO:0000256" key="6">
    <source>
        <dbReference type="ARBA" id="ARBA00022723"/>
    </source>
</evidence>
<evidence type="ECO:0000313" key="14">
    <source>
        <dbReference type="Proteomes" id="UP000198538"/>
    </source>
</evidence>
<keyword evidence="6" id="KW-0479">Metal-binding</keyword>
<evidence type="ECO:0000256" key="10">
    <source>
        <dbReference type="ARBA" id="ARBA00048968"/>
    </source>
</evidence>
<evidence type="ECO:0000256" key="7">
    <source>
        <dbReference type="ARBA" id="ARBA00022801"/>
    </source>
</evidence>
<keyword evidence="7" id="KW-0378">Hydrolase</keyword>
<reference evidence="14" key="1">
    <citation type="submission" date="2016-10" db="EMBL/GenBank/DDBJ databases">
        <authorList>
            <person name="Varghese N."/>
            <person name="Submissions S."/>
        </authorList>
    </citation>
    <scope>NUCLEOTIDE SEQUENCE [LARGE SCALE GENOMIC DNA]</scope>
    <source>
        <strain evidence="14">BL9</strain>
    </source>
</reference>
<keyword evidence="8" id="KW-0862">Zinc</keyword>
<dbReference type="STRING" id="582692.SAMN05720606_116146"/>
<dbReference type="RefSeq" id="WP_090923748.1">
    <property type="nucleotide sequence ID" value="NZ_FMVM01000016.1"/>
</dbReference>
<dbReference type="EMBL" id="FMVM01000016">
    <property type="protein sequence ID" value="SCZ02960.1"/>
    <property type="molecule type" value="Genomic_DNA"/>
</dbReference>
<evidence type="ECO:0000256" key="9">
    <source>
        <dbReference type="ARBA" id="ARBA00047989"/>
    </source>
</evidence>
<evidence type="ECO:0000256" key="12">
    <source>
        <dbReference type="RuleBase" id="RU361274"/>
    </source>
</evidence>